<dbReference type="OrthoDB" id="502646at2"/>
<organism evidence="2 3">
    <name type="scientific">Ruminococcus callidus ATCC 27760</name>
    <dbReference type="NCBI Taxonomy" id="411473"/>
    <lineage>
        <taxon>Bacteria</taxon>
        <taxon>Bacillati</taxon>
        <taxon>Bacillota</taxon>
        <taxon>Clostridia</taxon>
        <taxon>Eubacteriales</taxon>
        <taxon>Oscillospiraceae</taxon>
        <taxon>Ruminococcus</taxon>
    </lineage>
</organism>
<sequence>MKRIALVHPRYGLEISGGSETYARKIAEHLANRYEVEVLTTKAVDSATWKDWYVRDVEMIRGVTVRRFSVQQMRARDFQAFDEAYLAELAQGRSNLVTEKEWFEKHGPYAPALIRYLQRYRETYGAILFLSDANYLTYAGLPLAGNRAIFIPMAQDTPFLRFSTLESLYQKPRAFVFLSEEERLLVRRQFPLSEPIPCAVMGLGMDVPRQVDTGTFRRQYGLDGEYLLYVGQVDEKKECPMLMRYFMEFQKRTGSKLKLVLAGKKICRIPEHPDILALGFLPENEKFSAIAGAKAVVIPSRQMGVSMTLLESMAMSVPVLVNGGSPVLQGHCKKSNGGLFYQSYFEFEGALQYLMQHPVEYMQLCANARAYITAYYDWESIMQRFQQIIEWVSPEKD</sequence>
<dbReference type="STRING" id="411473.RUMCAL_02178"/>
<dbReference type="PATRIC" id="fig|411473.3.peg.1797"/>
<dbReference type="Proteomes" id="UP000016662">
    <property type="component" value="Unassembled WGS sequence"/>
</dbReference>
<name>U2M336_9FIRM</name>
<dbReference type="PANTHER" id="PTHR46401:SF2">
    <property type="entry name" value="GLYCOSYLTRANSFERASE WBBK-RELATED"/>
    <property type="match status" value="1"/>
</dbReference>
<protein>
    <submittedName>
        <fullName evidence="2">Glycosyltransferase, group 1 family protein</fullName>
    </submittedName>
</protein>
<dbReference type="GO" id="GO:0009103">
    <property type="term" value="P:lipopolysaccharide biosynthetic process"/>
    <property type="evidence" value="ECO:0007669"/>
    <property type="project" value="TreeGrafter"/>
</dbReference>
<reference evidence="2 3" key="1">
    <citation type="submission" date="2013-07" db="EMBL/GenBank/DDBJ databases">
        <authorList>
            <person name="Weinstock G."/>
            <person name="Sodergren E."/>
            <person name="Wylie T."/>
            <person name="Fulton L."/>
            <person name="Fulton R."/>
            <person name="Fronick C."/>
            <person name="O'Laughlin M."/>
            <person name="Godfrey J."/>
            <person name="Miner T."/>
            <person name="Herter B."/>
            <person name="Appelbaum E."/>
            <person name="Cordes M."/>
            <person name="Lek S."/>
            <person name="Wollam A."/>
            <person name="Pepin K.H."/>
            <person name="Palsikar V.B."/>
            <person name="Mitreva M."/>
            <person name="Wilson R.K."/>
        </authorList>
    </citation>
    <scope>NUCLEOTIDE SEQUENCE [LARGE SCALE GENOMIC DNA]</scope>
    <source>
        <strain evidence="2 3">ATCC 27760</strain>
    </source>
</reference>
<dbReference type="HOGENOM" id="CLU_031620_0_0_9"/>
<dbReference type="SUPFAM" id="SSF53756">
    <property type="entry name" value="UDP-Glycosyltransferase/glycogen phosphorylase"/>
    <property type="match status" value="1"/>
</dbReference>
<keyword evidence="3" id="KW-1185">Reference proteome</keyword>
<proteinExistence type="predicted"/>
<dbReference type="EMBL" id="AWVF01000274">
    <property type="protein sequence ID" value="ERJ93753.1"/>
    <property type="molecule type" value="Genomic_DNA"/>
</dbReference>
<gene>
    <name evidence="2" type="ORF">RUMCAL_02178</name>
</gene>
<dbReference type="Gene3D" id="3.40.50.2000">
    <property type="entry name" value="Glycogen Phosphorylase B"/>
    <property type="match status" value="2"/>
</dbReference>
<dbReference type="GO" id="GO:0016757">
    <property type="term" value="F:glycosyltransferase activity"/>
    <property type="evidence" value="ECO:0007669"/>
    <property type="project" value="TreeGrafter"/>
</dbReference>
<dbReference type="AlphaFoldDB" id="U2M336"/>
<comment type="caution">
    <text evidence="2">The sequence shown here is derived from an EMBL/GenBank/DDBJ whole genome shotgun (WGS) entry which is preliminary data.</text>
</comment>
<dbReference type="RefSeq" id="WP_021683697.1">
    <property type="nucleotide sequence ID" value="NZ_KI260510.1"/>
</dbReference>
<dbReference type="CDD" id="cd03801">
    <property type="entry name" value="GT4_PimA-like"/>
    <property type="match status" value="1"/>
</dbReference>
<evidence type="ECO:0000313" key="2">
    <source>
        <dbReference type="EMBL" id="ERJ93753.1"/>
    </source>
</evidence>
<accession>U2M336</accession>
<evidence type="ECO:0000256" key="1">
    <source>
        <dbReference type="ARBA" id="ARBA00022679"/>
    </source>
</evidence>
<keyword evidence="1 2" id="KW-0808">Transferase</keyword>
<dbReference type="Pfam" id="PF13692">
    <property type="entry name" value="Glyco_trans_1_4"/>
    <property type="match status" value="1"/>
</dbReference>
<dbReference type="PANTHER" id="PTHR46401">
    <property type="entry name" value="GLYCOSYLTRANSFERASE WBBK-RELATED"/>
    <property type="match status" value="1"/>
</dbReference>
<evidence type="ECO:0000313" key="3">
    <source>
        <dbReference type="Proteomes" id="UP000016662"/>
    </source>
</evidence>
<dbReference type="eggNOG" id="COG0438">
    <property type="taxonomic scope" value="Bacteria"/>
</dbReference>